<feature type="transmembrane region" description="Helical" evidence="4">
    <location>
        <begin position="251"/>
        <end position="272"/>
    </location>
</feature>
<sequence>MRFLSFLHDNARWLTGGFLLTLFSSYGQTFYIALSSGGIREELGLSHGDFGWIYMLATLLSAAMIPFTGRLADTMRIERYAIFVIVGLALSMLLLAHAHHVAVLFVALAALRMFGQGLMGHTAMTAMGRWFTLTRGKAVSTAALGHQLGESVMPISFVALAAAYGWRDGWSLNAGFLLLCVLPAVHVLMRVPREPHPSEKEKLIEGRQWTRGELIRDPLFWPLIFVLLAPPVIGTVIFFHQVYLAELRGWALGQFAGSTPVLSVAAIAMTFVSGQLIDKYHSAVLLPAMLVFTAIANLALALVPGAWAIVIFMAFMGGAFGIYATVFGAIWPELYGTRHLAAIKSMVTSIMVFSTAVGPGLSGWLIDLGVAYPVMIAAMASYALLAAIAAIFIARVAGLRLA</sequence>
<dbReference type="Gene3D" id="1.20.1250.20">
    <property type="entry name" value="MFS general substrate transporter like domains"/>
    <property type="match status" value="1"/>
</dbReference>
<dbReference type="AlphaFoldDB" id="A0A4R5PK73"/>
<comment type="caution">
    <text evidence="6">The sequence shown here is derived from an EMBL/GenBank/DDBJ whole genome shotgun (WGS) entry which is preliminary data.</text>
</comment>
<dbReference type="InterPro" id="IPR011701">
    <property type="entry name" value="MFS"/>
</dbReference>
<keyword evidence="1 4" id="KW-0812">Transmembrane</keyword>
<name>A0A4R5PK73_9HYPH</name>
<dbReference type="Pfam" id="PF07690">
    <property type="entry name" value="MFS_1"/>
    <property type="match status" value="1"/>
</dbReference>
<keyword evidence="3 4" id="KW-0472">Membrane</keyword>
<feature type="transmembrane region" description="Helical" evidence="4">
    <location>
        <begin position="172"/>
        <end position="191"/>
    </location>
</feature>
<reference evidence="6 7" key="1">
    <citation type="journal article" date="2013" name="Int. J. Syst. Evol. Microbiol.">
        <title>Hoeflea suaedae sp. nov., an endophytic bacterium isolated from the root of the halophyte Suaeda maritima.</title>
        <authorList>
            <person name="Chung E.J."/>
            <person name="Park J.A."/>
            <person name="Pramanik P."/>
            <person name="Bibi F."/>
            <person name="Jeon C.O."/>
            <person name="Chung Y.R."/>
        </authorList>
    </citation>
    <scope>NUCLEOTIDE SEQUENCE [LARGE SCALE GENOMIC DNA]</scope>
    <source>
        <strain evidence="6 7">YC6898</strain>
    </source>
</reference>
<evidence type="ECO:0000256" key="4">
    <source>
        <dbReference type="SAM" id="Phobius"/>
    </source>
</evidence>
<feature type="transmembrane region" description="Helical" evidence="4">
    <location>
        <begin position="104"/>
        <end position="127"/>
    </location>
</feature>
<keyword evidence="2 4" id="KW-1133">Transmembrane helix</keyword>
<dbReference type="Proteomes" id="UP000295131">
    <property type="component" value="Unassembled WGS sequence"/>
</dbReference>
<evidence type="ECO:0000259" key="5">
    <source>
        <dbReference type="PROSITE" id="PS50850"/>
    </source>
</evidence>
<evidence type="ECO:0000256" key="2">
    <source>
        <dbReference type="ARBA" id="ARBA00022989"/>
    </source>
</evidence>
<protein>
    <submittedName>
        <fullName evidence="6">MFS transporter</fullName>
    </submittedName>
</protein>
<evidence type="ECO:0000313" key="6">
    <source>
        <dbReference type="EMBL" id="TDH36026.1"/>
    </source>
</evidence>
<accession>A0A4R5PK73</accession>
<feature type="domain" description="Major facilitator superfamily (MFS) profile" evidence="5">
    <location>
        <begin position="13"/>
        <end position="398"/>
    </location>
</feature>
<feature type="transmembrane region" description="Helical" evidence="4">
    <location>
        <begin position="343"/>
        <end position="366"/>
    </location>
</feature>
<dbReference type="PROSITE" id="PS50850">
    <property type="entry name" value="MFS"/>
    <property type="match status" value="1"/>
</dbReference>
<evidence type="ECO:0000313" key="7">
    <source>
        <dbReference type="Proteomes" id="UP000295131"/>
    </source>
</evidence>
<feature type="transmembrane region" description="Helical" evidence="4">
    <location>
        <begin position="219"/>
        <end position="239"/>
    </location>
</feature>
<dbReference type="EMBL" id="SMSI01000002">
    <property type="protein sequence ID" value="TDH36026.1"/>
    <property type="molecule type" value="Genomic_DNA"/>
</dbReference>
<feature type="transmembrane region" description="Helical" evidence="4">
    <location>
        <begin position="51"/>
        <end position="68"/>
    </location>
</feature>
<evidence type="ECO:0000256" key="3">
    <source>
        <dbReference type="ARBA" id="ARBA00023136"/>
    </source>
</evidence>
<dbReference type="PANTHER" id="PTHR11360">
    <property type="entry name" value="MONOCARBOXYLATE TRANSPORTER"/>
    <property type="match status" value="1"/>
</dbReference>
<dbReference type="InterPro" id="IPR036259">
    <property type="entry name" value="MFS_trans_sf"/>
</dbReference>
<dbReference type="InterPro" id="IPR020846">
    <property type="entry name" value="MFS_dom"/>
</dbReference>
<proteinExistence type="predicted"/>
<dbReference type="OrthoDB" id="1404228at2"/>
<feature type="transmembrane region" description="Helical" evidence="4">
    <location>
        <begin position="80"/>
        <end position="98"/>
    </location>
</feature>
<organism evidence="6 7">
    <name type="scientific">Pseudohoeflea suaedae</name>
    <dbReference type="NCBI Taxonomy" id="877384"/>
    <lineage>
        <taxon>Bacteria</taxon>
        <taxon>Pseudomonadati</taxon>
        <taxon>Pseudomonadota</taxon>
        <taxon>Alphaproteobacteria</taxon>
        <taxon>Hyphomicrobiales</taxon>
        <taxon>Rhizobiaceae</taxon>
        <taxon>Pseudohoeflea</taxon>
    </lineage>
</organism>
<dbReference type="GO" id="GO:0022857">
    <property type="term" value="F:transmembrane transporter activity"/>
    <property type="evidence" value="ECO:0007669"/>
    <property type="project" value="InterPro"/>
</dbReference>
<feature type="transmembrane region" description="Helical" evidence="4">
    <location>
        <begin position="372"/>
        <end position="394"/>
    </location>
</feature>
<evidence type="ECO:0000256" key="1">
    <source>
        <dbReference type="ARBA" id="ARBA00022692"/>
    </source>
</evidence>
<feature type="transmembrane region" description="Helical" evidence="4">
    <location>
        <begin position="309"/>
        <end position="331"/>
    </location>
</feature>
<dbReference type="PANTHER" id="PTHR11360:SF308">
    <property type="entry name" value="BLL3089 PROTEIN"/>
    <property type="match status" value="1"/>
</dbReference>
<dbReference type="SUPFAM" id="SSF103473">
    <property type="entry name" value="MFS general substrate transporter"/>
    <property type="match status" value="1"/>
</dbReference>
<gene>
    <name evidence="6" type="ORF">E2A64_12050</name>
</gene>
<dbReference type="InterPro" id="IPR050327">
    <property type="entry name" value="Proton-linked_MCT"/>
</dbReference>
<keyword evidence="7" id="KW-1185">Reference proteome</keyword>
<dbReference type="RefSeq" id="WP_133284727.1">
    <property type="nucleotide sequence ID" value="NZ_SMSI01000002.1"/>
</dbReference>
<feature type="transmembrane region" description="Helical" evidence="4">
    <location>
        <begin position="284"/>
        <end position="303"/>
    </location>
</feature>
<feature type="transmembrane region" description="Helical" evidence="4">
    <location>
        <begin position="148"/>
        <end position="166"/>
    </location>
</feature>